<dbReference type="NCBIfam" id="TIGR04057">
    <property type="entry name" value="SusC_RagA_signa"/>
    <property type="match status" value="1"/>
</dbReference>
<keyword evidence="2 7" id="KW-0813">Transport</keyword>
<dbReference type="Pfam" id="PF07715">
    <property type="entry name" value="Plug"/>
    <property type="match status" value="1"/>
</dbReference>
<comment type="caution">
    <text evidence="9">The sequence shown here is derived from an EMBL/GenBank/DDBJ whole genome shotgun (WGS) entry which is preliminary data.</text>
</comment>
<comment type="similarity">
    <text evidence="7">Belongs to the TonB-dependent receptor family.</text>
</comment>
<accession>A0ABW4ZQH8</accession>
<dbReference type="SUPFAM" id="SSF56935">
    <property type="entry name" value="Porins"/>
    <property type="match status" value="1"/>
</dbReference>
<evidence type="ECO:0000259" key="8">
    <source>
        <dbReference type="Pfam" id="PF07715"/>
    </source>
</evidence>
<dbReference type="Gene3D" id="2.40.170.20">
    <property type="entry name" value="TonB-dependent receptor, beta-barrel domain"/>
    <property type="match status" value="1"/>
</dbReference>
<dbReference type="Pfam" id="PF13715">
    <property type="entry name" value="CarbopepD_reg_2"/>
    <property type="match status" value="1"/>
</dbReference>
<evidence type="ECO:0000256" key="3">
    <source>
        <dbReference type="ARBA" id="ARBA00022452"/>
    </source>
</evidence>
<keyword evidence="4 7" id="KW-0812">Transmembrane</keyword>
<sequence length="1104" mass="122471">MDLTLSKTQIMGHTRLRILEGGSLKKALLVTKMLSVFLVAGPLELSAKEFTTEKIRSVSALPIRGTVYDENNEPLIGASITVKGTRNSVVADVNGSFTIDAAVGDVLVVSFLGYQDMELKVTDAGTALSVKLQPGDNSLNEVVVVGYGTTKRRDLTGAVSSVKPEEITARPGPNPIESLQGRVAGLDISRSSGQPGEGVSIQLRGNRSIKADGTPLFIINGLPGDYETLNPNDIESIEVLKDASSTAVYGSEGANGVIIITTKSGKAGKLSIDFNSYYGYNGFSVTPKMRTGQSYLEAKRDAYKYTYDATAQKWTTTNALWKSPTDDEAIFGAARYDTFQEGQFVDWADLFLRDHAGTQNYSLGVSGANDVTKGYISFNVTDEKGQYTGDQYKLYSSTMRIDHKIRKWLSIGSNLQGSYVDRDRAQDKLENALVTDPLVRPYKADGSLNPDLGNNVYNLLLNYQPGVYGNVQNNTSLMINPYIEIRPLKGLTFLTRASALLNYNNTYRFDGIGSVAYTYNNSNVARAQIDQNRSQRYRWENILTYNLNLADKHDLTFTGVTSWFHRQSTGTQMNQTNITSNNFQWYNFQGEDNTGATSNYQMEKTLGLMGRVNYSFLGKYLFSASLRRDGASALYKDNQWENFPALSAGWRISDENFMVGTKNWLNNLKLRASWGITGAASIPPYSSVQTMETRDMSLGGVAHPIFRNSPFITNADLRWEKSKSTNVGIDAGLFKNRIDLALDYYNTNTDGVIYNVTSPSIYGTYSPGVYYQTNINVAETNNKGIELTLNTRNIVSRNFEWTSAIAFARNREKIVKLTGGTANNITLNVSDGENRAAGNYSLTIGEPIASFRNFKLDGVWQIGEEADAAVFSKRPGDLKVNVPGMTRVGAGVFVKQAADGTETYYYTNLAEAQKYNPALTAANSRYNVGNNDFQIVGHNTPDWSLGFQNNFKYKGFDLGVYTYFRWGQTINYTMMGWYQPSSFALNASPSRTFPEHFNYWTPENPSNDFPVMNFQEAPSTMTGFSGLSYVDGSFFKIKNITLGYTLPKNIIEKVSMQRMRLYATVTNPLVVAKNDLLKQYDPEMNGELDYPLTKQVVVGLNVTF</sequence>
<dbReference type="InterPro" id="IPR036942">
    <property type="entry name" value="Beta-barrel_TonB_sf"/>
</dbReference>
<evidence type="ECO:0000256" key="7">
    <source>
        <dbReference type="PROSITE-ProRule" id="PRU01360"/>
    </source>
</evidence>
<dbReference type="PROSITE" id="PS52016">
    <property type="entry name" value="TONB_DEPENDENT_REC_3"/>
    <property type="match status" value="1"/>
</dbReference>
<keyword evidence="5 7" id="KW-0472">Membrane</keyword>
<dbReference type="SUPFAM" id="SSF49464">
    <property type="entry name" value="Carboxypeptidase regulatory domain-like"/>
    <property type="match status" value="1"/>
</dbReference>
<evidence type="ECO:0000256" key="2">
    <source>
        <dbReference type="ARBA" id="ARBA00022448"/>
    </source>
</evidence>
<dbReference type="InterPro" id="IPR039426">
    <property type="entry name" value="TonB-dep_rcpt-like"/>
</dbReference>
<protein>
    <submittedName>
        <fullName evidence="9">SusC/RagA family TonB-linked outer membrane protein</fullName>
    </submittedName>
</protein>
<keyword evidence="3 7" id="KW-1134">Transmembrane beta strand</keyword>
<proteinExistence type="inferred from homology"/>
<keyword evidence="6 7" id="KW-0998">Cell outer membrane</keyword>
<organism evidence="9 10">
    <name type="scientific">Paradesertivirga mongoliensis</name>
    <dbReference type="NCBI Taxonomy" id="2100740"/>
    <lineage>
        <taxon>Bacteria</taxon>
        <taxon>Pseudomonadati</taxon>
        <taxon>Bacteroidota</taxon>
        <taxon>Sphingobacteriia</taxon>
        <taxon>Sphingobacteriales</taxon>
        <taxon>Sphingobacteriaceae</taxon>
        <taxon>Paradesertivirga</taxon>
    </lineage>
</organism>
<evidence type="ECO:0000256" key="1">
    <source>
        <dbReference type="ARBA" id="ARBA00004571"/>
    </source>
</evidence>
<dbReference type="InterPro" id="IPR012910">
    <property type="entry name" value="Plug_dom"/>
</dbReference>
<evidence type="ECO:0000313" key="9">
    <source>
        <dbReference type="EMBL" id="MFD2163812.1"/>
    </source>
</evidence>
<feature type="domain" description="TonB-dependent receptor plug" evidence="8">
    <location>
        <begin position="152"/>
        <end position="257"/>
    </location>
</feature>
<dbReference type="NCBIfam" id="TIGR04056">
    <property type="entry name" value="OMP_RagA_SusC"/>
    <property type="match status" value="1"/>
</dbReference>
<evidence type="ECO:0000256" key="6">
    <source>
        <dbReference type="ARBA" id="ARBA00023237"/>
    </source>
</evidence>
<gene>
    <name evidence="9" type="ORF">ACFSJU_15500</name>
</gene>
<evidence type="ECO:0000313" key="10">
    <source>
        <dbReference type="Proteomes" id="UP001597387"/>
    </source>
</evidence>
<dbReference type="InterPro" id="IPR008969">
    <property type="entry name" value="CarboxyPept-like_regulatory"/>
</dbReference>
<comment type="subcellular location">
    <subcellularLocation>
        <location evidence="1 7">Cell outer membrane</location>
        <topology evidence="1 7">Multi-pass membrane protein</topology>
    </subcellularLocation>
</comment>
<evidence type="ECO:0000256" key="4">
    <source>
        <dbReference type="ARBA" id="ARBA00022692"/>
    </source>
</evidence>
<dbReference type="RefSeq" id="WP_255905074.1">
    <property type="nucleotide sequence ID" value="NZ_JAFMZO010000004.1"/>
</dbReference>
<dbReference type="Gene3D" id="2.60.40.1120">
    <property type="entry name" value="Carboxypeptidase-like, regulatory domain"/>
    <property type="match status" value="1"/>
</dbReference>
<dbReference type="InterPro" id="IPR037066">
    <property type="entry name" value="Plug_dom_sf"/>
</dbReference>
<evidence type="ECO:0000256" key="5">
    <source>
        <dbReference type="ARBA" id="ARBA00023136"/>
    </source>
</evidence>
<dbReference type="Proteomes" id="UP001597387">
    <property type="component" value="Unassembled WGS sequence"/>
</dbReference>
<dbReference type="EMBL" id="JBHUHZ010000003">
    <property type="protein sequence ID" value="MFD2163812.1"/>
    <property type="molecule type" value="Genomic_DNA"/>
</dbReference>
<reference evidence="10" key="1">
    <citation type="journal article" date="2019" name="Int. J. Syst. Evol. Microbiol.">
        <title>The Global Catalogue of Microorganisms (GCM) 10K type strain sequencing project: providing services to taxonomists for standard genome sequencing and annotation.</title>
        <authorList>
            <consortium name="The Broad Institute Genomics Platform"/>
            <consortium name="The Broad Institute Genome Sequencing Center for Infectious Disease"/>
            <person name="Wu L."/>
            <person name="Ma J."/>
        </authorList>
    </citation>
    <scope>NUCLEOTIDE SEQUENCE [LARGE SCALE GENOMIC DNA]</scope>
    <source>
        <strain evidence="10">KCTC 42217</strain>
    </source>
</reference>
<dbReference type="InterPro" id="IPR023997">
    <property type="entry name" value="TonB-dep_OMP_SusC/RagA_CS"/>
</dbReference>
<keyword evidence="10" id="KW-1185">Reference proteome</keyword>
<name>A0ABW4ZQH8_9SPHI</name>
<dbReference type="Gene3D" id="2.170.130.10">
    <property type="entry name" value="TonB-dependent receptor, plug domain"/>
    <property type="match status" value="1"/>
</dbReference>
<dbReference type="InterPro" id="IPR023996">
    <property type="entry name" value="TonB-dep_OMP_SusC/RagA"/>
</dbReference>